<dbReference type="Proteomes" id="UP000800082">
    <property type="component" value="Unassembled WGS sequence"/>
</dbReference>
<evidence type="ECO:0000313" key="3">
    <source>
        <dbReference type="EMBL" id="KAF1928257.1"/>
    </source>
</evidence>
<keyword evidence="2" id="KW-1133">Transmembrane helix</keyword>
<dbReference type="OrthoDB" id="10500391at2759"/>
<gene>
    <name evidence="3" type="ORF">M421DRAFT_157223</name>
</gene>
<reference evidence="3" key="1">
    <citation type="journal article" date="2020" name="Stud. Mycol.">
        <title>101 Dothideomycetes genomes: a test case for predicting lifestyles and emergence of pathogens.</title>
        <authorList>
            <person name="Haridas S."/>
            <person name="Albert R."/>
            <person name="Binder M."/>
            <person name="Bloem J."/>
            <person name="Labutti K."/>
            <person name="Salamov A."/>
            <person name="Andreopoulos B."/>
            <person name="Baker S."/>
            <person name="Barry K."/>
            <person name="Bills G."/>
            <person name="Bluhm B."/>
            <person name="Cannon C."/>
            <person name="Castanera R."/>
            <person name="Culley D."/>
            <person name="Daum C."/>
            <person name="Ezra D."/>
            <person name="Gonzalez J."/>
            <person name="Henrissat B."/>
            <person name="Kuo A."/>
            <person name="Liang C."/>
            <person name="Lipzen A."/>
            <person name="Lutzoni F."/>
            <person name="Magnuson J."/>
            <person name="Mondo S."/>
            <person name="Nolan M."/>
            <person name="Ohm R."/>
            <person name="Pangilinan J."/>
            <person name="Park H.-J."/>
            <person name="Ramirez L."/>
            <person name="Alfaro M."/>
            <person name="Sun H."/>
            <person name="Tritt A."/>
            <person name="Yoshinaga Y."/>
            <person name="Zwiers L.-H."/>
            <person name="Turgeon B."/>
            <person name="Goodwin S."/>
            <person name="Spatafora J."/>
            <person name="Crous P."/>
            <person name="Grigoriev I."/>
        </authorList>
    </citation>
    <scope>NUCLEOTIDE SEQUENCE</scope>
    <source>
        <strain evidence="3">CBS 183.55</strain>
    </source>
</reference>
<evidence type="ECO:0000256" key="1">
    <source>
        <dbReference type="SAM" id="MobiDB-lite"/>
    </source>
</evidence>
<feature type="transmembrane region" description="Helical" evidence="2">
    <location>
        <begin position="20"/>
        <end position="44"/>
    </location>
</feature>
<evidence type="ECO:0000313" key="4">
    <source>
        <dbReference type="Proteomes" id="UP000800082"/>
    </source>
</evidence>
<dbReference type="EMBL" id="ML978969">
    <property type="protein sequence ID" value="KAF1928257.1"/>
    <property type="molecule type" value="Genomic_DNA"/>
</dbReference>
<dbReference type="RefSeq" id="XP_033448509.1">
    <property type="nucleotide sequence ID" value="XM_033587631.1"/>
</dbReference>
<dbReference type="GeneID" id="54345277"/>
<accession>A0A6A5RRY9</accession>
<proteinExistence type="predicted"/>
<name>A0A6A5RRY9_9PLEO</name>
<feature type="region of interest" description="Disordered" evidence="1">
    <location>
        <begin position="1"/>
        <end position="20"/>
    </location>
</feature>
<dbReference type="AlphaFoldDB" id="A0A6A5RRY9"/>
<organism evidence="3 4">
    <name type="scientific">Didymella exigua CBS 183.55</name>
    <dbReference type="NCBI Taxonomy" id="1150837"/>
    <lineage>
        <taxon>Eukaryota</taxon>
        <taxon>Fungi</taxon>
        <taxon>Dikarya</taxon>
        <taxon>Ascomycota</taxon>
        <taxon>Pezizomycotina</taxon>
        <taxon>Dothideomycetes</taxon>
        <taxon>Pleosporomycetidae</taxon>
        <taxon>Pleosporales</taxon>
        <taxon>Pleosporineae</taxon>
        <taxon>Didymellaceae</taxon>
        <taxon>Didymella</taxon>
    </lineage>
</organism>
<sequence length="112" mass="12643">MQPTHPRPSARPQHQPTSSSTHAAIIVGVIIGTLGIITISLFVWDRRRKHGVKRGFRIKSPSTIPQYGGRTYQEKDLELETGIIHEPLPVYQRDSSAIRDQAQLKMISEPQH</sequence>
<keyword evidence="4" id="KW-1185">Reference proteome</keyword>
<evidence type="ECO:0000256" key="2">
    <source>
        <dbReference type="SAM" id="Phobius"/>
    </source>
</evidence>
<keyword evidence="2" id="KW-0472">Membrane</keyword>
<protein>
    <submittedName>
        <fullName evidence="3">Uncharacterized protein</fullName>
    </submittedName>
</protein>
<keyword evidence="2" id="KW-0812">Transmembrane</keyword>